<reference evidence="1 2" key="1">
    <citation type="submission" date="2020-04" db="EMBL/GenBank/DDBJ databases">
        <authorList>
            <person name="Wallbank WR R."/>
            <person name="Pardo Diaz C."/>
            <person name="Kozak K."/>
            <person name="Martin S."/>
            <person name="Jiggins C."/>
            <person name="Moest M."/>
            <person name="Warren A I."/>
            <person name="Byers J.R.P. K."/>
            <person name="Montejo-Kovacevich G."/>
            <person name="Yen C E."/>
        </authorList>
    </citation>
    <scope>NUCLEOTIDE SEQUENCE [LARGE SCALE GENOMIC DNA]</scope>
</reference>
<proteinExistence type="predicted"/>
<gene>
    <name evidence="1" type="ORF">APLA_LOCUS11426</name>
</gene>
<organism evidence="1 2">
    <name type="scientific">Arctia plantaginis</name>
    <name type="common">Wood tiger moth</name>
    <name type="synonym">Phalaena plantaginis</name>
    <dbReference type="NCBI Taxonomy" id="874455"/>
    <lineage>
        <taxon>Eukaryota</taxon>
        <taxon>Metazoa</taxon>
        <taxon>Ecdysozoa</taxon>
        <taxon>Arthropoda</taxon>
        <taxon>Hexapoda</taxon>
        <taxon>Insecta</taxon>
        <taxon>Pterygota</taxon>
        <taxon>Neoptera</taxon>
        <taxon>Endopterygota</taxon>
        <taxon>Lepidoptera</taxon>
        <taxon>Glossata</taxon>
        <taxon>Ditrysia</taxon>
        <taxon>Noctuoidea</taxon>
        <taxon>Erebidae</taxon>
        <taxon>Arctiinae</taxon>
        <taxon>Arctia</taxon>
    </lineage>
</organism>
<comment type="caution">
    <text evidence="1">The sequence shown here is derived from an EMBL/GenBank/DDBJ whole genome shotgun (WGS) entry which is preliminary data.</text>
</comment>
<dbReference type="Proteomes" id="UP000494106">
    <property type="component" value="Unassembled WGS sequence"/>
</dbReference>
<evidence type="ECO:0000313" key="1">
    <source>
        <dbReference type="EMBL" id="CAB3247809.1"/>
    </source>
</evidence>
<keyword evidence="2" id="KW-1185">Reference proteome</keyword>
<protein>
    <submittedName>
        <fullName evidence="1">Uncharacterized protein</fullName>
    </submittedName>
</protein>
<dbReference type="EMBL" id="CADEBC010000531">
    <property type="protein sequence ID" value="CAB3247809.1"/>
    <property type="molecule type" value="Genomic_DNA"/>
</dbReference>
<sequence length="86" mass="9591">MELVLYSLDRELRTAGSFRMKLGGARCTERNSYMRLCRCPSRTPPGARGKGTWGSAVKSFKFLLTSSYNSKKRGSDQKHGETPGND</sequence>
<evidence type="ECO:0000313" key="2">
    <source>
        <dbReference type="Proteomes" id="UP000494106"/>
    </source>
</evidence>
<name>A0A8S1ASJ4_ARCPL</name>
<dbReference type="AlphaFoldDB" id="A0A8S1ASJ4"/>
<accession>A0A8S1ASJ4</accession>